<keyword evidence="2" id="KW-0472">Membrane</keyword>
<keyword evidence="4" id="KW-1185">Reference proteome</keyword>
<evidence type="ECO:0008006" key="5">
    <source>
        <dbReference type="Google" id="ProtNLM"/>
    </source>
</evidence>
<evidence type="ECO:0000256" key="1">
    <source>
        <dbReference type="SAM" id="MobiDB-lite"/>
    </source>
</evidence>
<feature type="compositionally biased region" description="Polar residues" evidence="1">
    <location>
        <begin position="138"/>
        <end position="149"/>
    </location>
</feature>
<keyword evidence="2" id="KW-0812">Transmembrane</keyword>
<proteinExistence type="predicted"/>
<keyword evidence="2" id="KW-1133">Transmembrane helix</keyword>
<name>A0ABN9PJZ2_9DINO</name>
<sequence>MRECFAAVADENTLLPAAWCQESWQEGADCLDTSMYQSKVFSDVAFDVVKVAAWNAFDKLTGNESRLSVLAEPVISNATREFAEVPQAGTSMGGVMWAMVIAMSLLAITCIFCSMRMFEQRTTNPPPLASASKKGGMHTTSATSLSSEWPQRKQPPVASSRSYGSMPASRHGSVPTSARSLQAGRALSMKIQSNGSSGSGGAYGKPDVTPHSSLSMYADQGPLGQKSGGGSLFTVPVDSLVDVTGKGSVIIRDTFTGSVLRAAVSQNLDGSRKVQVFQGEDAVAPCASVEPPPPGSHTVLNSLEIRGANNVHLGKLVLQSTGSFLVHAHGQQELVIKGNEADLDLHVFSHDGHPRATVSCKEYQPGGPEQVEIHVLPGTDSVLIVACTLAILFLCGES</sequence>
<evidence type="ECO:0000313" key="4">
    <source>
        <dbReference type="Proteomes" id="UP001189429"/>
    </source>
</evidence>
<evidence type="ECO:0000256" key="2">
    <source>
        <dbReference type="SAM" id="Phobius"/>
    </source>
</evidence>
<feature type="region of interest" description="Disordered" evidence="1">
    <location>
        <begin position="123"/>
        <end position="223"/>
    </location>
</feature>
<dbReference type="EMBL" id="CAUYUJ010000780">
    <property type="protein sequence ID" value="CAK0792482.1"/>
    <property type="molecule type" value="Genomic_DNA"/>
</dbReference>
<feature type="transmembrane region" description="Helical" evidence="2">
    <location>
        <begin position="95"/>
        <end position="115"/>
    </location>
</feature>
<dbReference type="Proteomes" id="UP001189429">
    <property type="component" value="Unassembled WGS sequence"/>
</dbReference>
<comment type="caution">
    <text evidence="3">The sequence shown here is derived from an EMBL/GenBank/DDBJ whole genome shotgun (WGS) entry which is preliminary data.</text>
</comment>
<organism evidence="3 4">
    <name type="scientific">Prorocentrum cordatum</name>
    <dbReference type="NCBI Taxonomy" id="2364126"/>
    <lineage>
        <taxon>Eukaryota</taxon>
        <taxon>Sar</taxon>
        <taxon>Alveolata</taxon>
        <taxon>Dinophyceae</taxon>
        <taxon>Prorocentrales</taxon>
        <taxon>Prorocentraceae</taxon>
        <taxon>Prorocentrum</taxon>
    </lineage>
</organism>
<accession>A0ABN9PJZ2</accession>
<protein>
    <recommendedName>
        <fullName evidence="5">Altered inheritance of mitochondria protein 24, mitochondrial</fullName>
    </recommendedName>
</protein>
<reference evidence="3" key="1">
    <citation type="submission" date="2023-10" db="EMBL/GenBank/DDBJ databases">
        <authorList>
            <person name="Chen Y."/>
            <person name="Shah S."/>
            <person name="Dougan E. K."/>
            <person name="Thang M."/>
            <person name="Chan C."/>
        </authorList>
    </citation>
    <scope>NUCLEOTIDE SEQUENCE [LARGE SCALE GENOMIC DNA]</scope>
</reference>
<gene>
    <name evidence="3" type="ORF">PCOR1329_LOCUS3053</name>
</gene>
<evidence type="ECO:0000313" key="3">
    <source>
        <dbReference type="EMBL" id="CAK0792482.1"/>
    </source>
</evidence>